<keyword evidence="6" id="KW-1185">Reference proteome</keyword>
<gene>
    <name evidence="5" type="ORF">FA09DRAFT_327566</name>
</gene>
<evidence type="ECO:0000256" key="1">
    <source>
        <dbReference type="ARBA" id="ARBA00009219"/>
    </source>
</evidence>
<dbReference type="PANTHER" id="PTHR43245:SF51">
    <property type="entry name" value="SHORT CHAIN DEHYDROGENASE_REDUCTASE FAMILY 42E, MEMBER 2"/>
    <property type="match status" value="1"/>
</dbReference>
<dbReference type="AlphaFoldDB" id="A0A316ZIJ4"/>
<proteinExistence type="inferred from homology"/>
<feature type="compositionally biased region" description="Basic and acidic residues" evidence="3">
    <location>
        <begin position="261"/>
        <end position="273"/>
    </location>
</feature>
<dbReference type="EMBL" id="KZ819284">
    <property type="protein sequence ID" value="PWO00845.1"/>
    <property type="molecule type" value="Genomic_DNA"/>
</dbReference>
<sequence length="464" mass="50507">MSTSPATQQRYVVLGGAGFLGSAIVRALVARGEKNVLIVDVRPPAADAATSSAAAFHQGDMTDEAALVALFGKLKPDVVIHTASPIASGGQKELFERVNVRGTVNVVKACQQNGITSLVFTSSAGVLFDGSNLINVDERMPYPLKAFDAYNDTKARAEQIVLAANTPRSDKAGLKTVSLRPAGIFGPGDRQALPGFFGVLAAGRTNVQLGDNTNLFDWTYVDNVAHAHLLAADKLHAEPYAMDELVHEHIAARILSPEERKLERAVPTSEKRPSPPGVPDFAADLPKQELERKLEPGEMAGTDIRPVARSKWDQFFYLVHPTVQNADNPAPQTWDFAADEEGAGAALEVAGQAFHITNGQPMCFWDFPRALWAAAGHPVNLKKVWSIPTGLGLWLAGASETFAWLTRREAQFTQFKVTFSCATRYYNVEKARRLLGYEPLVGMEEAVKRSAQWWQEEGHKLAPK</sequence>
<dbReference type="STRING" id="58919.A0A316ZIJ4"/>
<dbReference type="Proteomes" id="UP000245946">
    <property type="component" value="Unassembled WGS sequence"/>
</dbReference>
<organism evidence="5 6">
    <name type="scientific">Tilletiopsis washingtonensis</name>
    <dbReference type="NCBI Taxonomy" id="58919"/>
    <lineage>
        <taxon>Eukaryota</taxon>
        <taxon>Fungi</taxon>
        <taxon>Dikarya</taxon>
        <taxon>Basidiomycota</taxon>
        <taxon>Ustilaginomycotina</taxon>
        <taxon>Exobasidiomycetes</taxon>
        <taxon>Entylomatales</taxon>
        <taxon>Entylomatales incertae sedis</taxon>
        <taxon>Tilletiopsis</taxon>
    </lineage>
</organism>
<evidence type="ECO:0000256" key="2">
    <source>
        <dbReference type="ARBA" id="ARBA00023002"/>
    </source>
</evidence>
<evidence type="ECO:0000313" key="6">
    <source>
        <dbReference type="Proteomes" id="UP000245946"/>
    </source>
</evidence>
<dbReference type="RefSeq" id="XP_025601123.1">
    <property type="nucleotide sequence ID" value="XM_025741446.1"/>
</dbReference>
<evidence type="ECO:0000313" key="5">
    <source>
        <dbReference type="EMBL" id="PWO00845.1"/>
    </source>
</evidence>
<accession>A0A316ZIJ4</accession>
<comment type="similarity">
    <text evidence="1">Belongs to the 3-beta-HSD family.</text>
</comment>
<dbReference type="GeneID" id="37268990"/>
<dbReference type="OrthoDB" id="10058185at2759"/>
<dbReference type="GO" id="GO:0006694">
    <property type="term" value="P:steroid biosynthetic process"/>
    <property type="evidence" value="ECO:0007669"/>
    <property type="project" value="InterPro"/>
</dbReference>
<dbReference type="GO" id="GO:0016616">
    <property type="term" value="F:oxidoreductase activity, acting on the CH-OH group of donors, NAD or NADP as acceptor"/>
    <property type="evidence" value="ECO:0007669"/>
    <property type="project" value="InterPro"/>
</dbReference>
<dbReference type="InterPro" id="IPR050177">
    <property type="entry name" value="Lipid_A_modif_metabolic_enz"/>
</dbReference>
<keyword evidence="2" id="KW-0560">Oxidoreductase</keyword>
<feature type="domain" description="3-beta hydroxysteroid dehydrogenase/isomerase" evidence="4">
    <location>
        <begin position="12"/>
        <end position="238"/>
    </location>
</feature>
<evidence type="ECO:0000256" key="3">
    <source>
        <dbReference type="SAM" id="MobiDB-lite"/>
    </source>
</evidence>
<name>A0A316ZIJ4_9BASI</name>
<reference evidence="5 6" key="1">
    <citation type="journal article" date="2018" name="Mol. Biol. Evol.">
        <title>Broad Genomic Sampling Reveals a Smut Pathogenic Ancestry of the Fungal Clade Ustilaginomycotina.</title>
        <authorList>
            <person name="Kijpornyongpan T."/>
            <person name="Mondo S.J."/>
            <person name="Barry K."/>
            <person name="Sandor L."/>
            <person name="Lee J."/>
            <person name="Lipzen A."/>
            <person name="Pangilinan J."/>
            <person name="LaButti K."/>
            <person name="Hainaut M."/>
            <person name="Henrissat B."/>
            <person name="Grigoriev I.V."/>
            <person name="Spatafora J.W."/>
            <person name="Aime M.C."/>
        </authorList>
    </citation>
    <scope>NUCLEOTIDE SEQUENCE [LARGE SCALE GENOMIC DNA]</scope>
    <source>
        <strain evidence="5 6">MCA 4186</strain>
    </source>
</reference>
<dbReference type="PANTHER" id="PTHR43245">
    <property type="entry name" value="BIFUNCTIONAL POLYMYXIN RESISTANCE PROTEIN ARNA"/>
    <property type="match status" value="1"/>
</dbReference>
<protein>
    <submittedName>
        <fullName evidence="5">NAD(P)-binding protein</fullName>
    </submittedName>
</protein>
<dbReference type="Pfam" id="PF01073">
    <property type="entry name" value="3Beta_HSD"/>
    <property type="match status" value="1"/>
</dbReference>
<evidence type="ECO:0000259" key="4">
    <source>
        <dbReference type="Pfam" id="PF01073"/>
    </source>
</evidence>
<dbReference type="InterPro" id="IPR002225">
    <property type="entry name" value="3Beta_OHSteriod_DH/Estase"/>
</dbReference>
<dbReference type="SUPFAM" id="SSF51735">
    <property type="entry name" value="NAD(P)-binding Rossmann-fold domains"/>
    <property type="match status" value="2"/>
</dbReference>
<feature type="region of interest" description="Disordered" evidence="3">
    <location>
        <begin position="261"/>
        <end position="283"/>
    </location>
</feature>
<dbReference type="Gene3D" id="3.40.50.720">
    <property type="entry name" value="NAD(P)-binding Rossmann-like Domain"/>
    <property type="match status" value="2"/>
</dbReference>
<dbReference type="InterPro" id="IPR036291">
    <property type="entry name" value="NAD(P)-bd_dom_sf"/>
</dbReference>